<dbReference type="EMBL" id="BONY01000069">
    <property type="protein sequence ID" value="GIH09504.1"/>
    <property type="molecule type" value="Genomic_DNA"/>
</dbReference>
<dbReference type="Gene3D" id="3.30.1490.20">
    <property type="entry name" value="ATP-grasp fold, A domain"/>
    <property type="match status" value="1"/>
</dbReference>
<dbReference type="SMART" id="SM01209">
    <property type="entry name" value="GARS_A"/>
    <property type="match status" value="1"/>
</dbReference>
<evidence type="ECO:0000256" key="2">
    <source>
        <dbReference type="ARBA" id="ARBA00022741"/>
    </source>
</evidence>
<evidence type="ECO:0000256" key="4">
    <source>
        <dbReference type="PROSITE-ProRule" id="PRU00409"/>
    </source>
</evidence>
<dbReference type="GO" id="GO:0046872">
    <property type="term" value="F:metal ion binding"/>
    <property type="evidence" value="ECO:0007669"/>
    <property type="project" value="InterPro"/>
</dbReference>
<sequence length="416" mass="44655">MWSRASGSTINAMRPLLLVIRTGKREFREYLLRSIAPHYRVHMFAVAAPSWELDYVDGYTRVDTGDVDAMVKAAQDLDDISGVLCWDEARIPHAAELAKALDLPGDPASIARCRDKQLTRQALAAAGVPQPGSRQVDDVGQALEAAHHFGYPVIIKPTDLAVSAGVMRVGDDEQMVSAFEYVSGLKHGGIPGWKPTILVEECAQGKEISIDTAVHRGDIYPLCLAHKEIGYAPYCIEVGHHVQADEPLLHDPELLGLLQDIHRALGFTDGVTHTEIMLTADGPKVIEVNGRLGGDVIPYLGWQATGVDTALAAAAVACGNPPQVVHDRNLVAAVRFFYPAAEDTVMRSIRFDFGPQGAPPAVDQLAVLPKIGSVKSPPPKGTVAGRIAFATAVGQSLHDCRLALDAAEKALLVNED</sequence>
<dbReference type="PANTHER" id="PTHR43585:SF2">
    <property type="entry name" value="ATP-GRASP ENZYME FSQD"/>
    <property type="match status" value="1"/>
</dbReference>
<dbReference type="AlphaFoldDB" id="A0A8J3VJJ9"/>
<keyword evidence="2 4" id="KW-0547">Nucleotide-binding</keyword>
<name>A0A8J3VJJ9_9ACTN</name>
<gene>
    <name evidence="6" type="ORF">Rhe02_75710</name>
</gene>
<keyword evidence="3 4" id="KW-0067">ATP-binding</keyword>
<evidence type="ECO:0000256" key="3">
    <source>
        <dbReference type="ARBA" id="ARBA00022840"/>
    </source>
</evidence>
<evidence type="ECO:0000313" key="7">
    <source>
        <dbReference type="Proteomes" id="UP000612899"/>
    </source>
</evidence>
<protein>
    <submittedName>
        <fullName evidence="6">Carboxylase</fullName>
    </submittedName>
</protein>
<evidence type="ECO:0000256" key="1">
    <source>
        <dbReference type="ARBA" id="ARBA00022598"/>
    </source>
</evidence>
<dbReference type="Pfam" id="PF13535">
    <property type="entry name" value="ATP-grasp_4"/>
    <property type="match status" value="1"/>
</dbReference>
<dbReference type="PROSITE" id="PS50975">
    <property type="entry name" value="ATP_GRASP"/>
    <property type="match status" value="1"/>
</dbReference>
<keyword evidence="1" id="KW-0436">Ligase</keyword>
<keyword evidence="7" id="KW-1185">Reference proteome</keyword>
<dbReference type="InterPro" id="IPR052032">
    <property type="entry name" value="ATP-dep_AA_Ligase"/>
</dbReference>
<dbReference type="PANTHER" id="PTHR43585">
    <property type="entry name" value="FUMIPYRROLE BIOSYNTHESIS PROTEIN C"/>
    <property type="match status" value="1"/>
</dbReference>
<proteinExistence type="predicted"/>
<dbReference type="InterPro" id="IPR011761">
    <property type="entry name" value="ATP-grasp"/>
</dbReference>
<evidence type="ECO:0000259" key="5">
    <source>
        <dbReference type="PROSITE" id="PS50975"/>
    </source>
</evidence>
<dbReference type="GO" id="GO:0005524">
    <property type="term" value="F:ATP binding"/>
    <property type="evidence" value="ECO:0007669"/>
    <property type="project" value="UniProtKB-UniRule"/>
</dbReference>
<dbReference type="SUPFAM" id="SSF56059">
    <property type="entry name" value="Glutathione synthetase ATP-binding domain-like"/>
    <property type="match status" value="1"/>
</dbReference>
<accession>A0A8J3VJJ9</accession>
<dbReference type="Gene3D" id="3.30.470.20">
    <property type="entry name" value="ATP-grasp fold, B domain"/>
    <property type="match status" value="1"/>
</dbReference>
<evidence type="ECO:0000313" key="6">
    <source>
        <dbReference type="EMBL" id="GIH09504.1"/>
    </source>
</evidence>
<reference evidence="6" key="1">
    <citation type="submission" date="2021-01" db="EMBL/GenBank/DDBJ databases">
        <title>Whole genome shotgun sequence of Rhizocola hellebori NBRC 109834.</title>
        <authorList>
            <person name="Komaki H."/>
            <person name="Tamura T."/>
        </authorList>
    </citation>
    <scope>NUCLEOTIDE SEQUENCE</scope>
    <source>
        <strain evidence="6">NBRC 109834</strain>
    </source>
</reference>
<dbReference type="Proteomes" id="UP000612899">
    <property type="component" value="Unassembled WGS sequence"/>
</dbReference>
<dbReference type="GO" id="GO:0016874">
    <property type="term" value="F:ligase activity"/>
    <property type="evidence" value="ECO:0007669"/>
    <property type="project" value="UniProtKB-KW"/>
</dbReference>
<dbReference type="Gene3D" id="3.40.50.20">
    <property type="match status" value="1"/>
</dbReference>
<dbReference type="InterPro" id="IPR013815">
    <property type="entry name" value="ATP_grasp_subdomain_1"/>
</dbReference>
<feature type="domain" description="ATP-grasp" evidence="5">
    <location>
        <begin position="120"/>
        <end position="318"/>
    </location>
</feature>
<comment type="caution">
    <text evidence="6">The sequence shown here is derived from an EMBL/GenBank/DDBJ whole genome shotgun (WGS) entry which is preliminary data.</text>
</comment>
<organism evidence="6 7">
    <name type="scientific">Rhizocola hellebori</name>
    <dbReference type="NCBI Taxonomy" id="1392758"/>
    <lineage>
        <taxon>Bacteria</taxon>
        <taxon>Bacillati</taxon>
        <taxon>Actinomycetota</taxon>
        <taxon>Actinomycetes</taxon>
        <taxon>Micromonosporales</taxon>
        <taxon>Micromonosporaceae</taxon>
        <taxon>Rhizocola</taxon>
    </lineage>
</organism>